<reference evidence="3" key="1">
    <citation type="journal article" date="2019" name="Int. J. Syst. Evol. Microbiol.">
        <title>The Global Catalogue of Microorganisms (GCM) 10K type strain sequencing project: providing services to taxonomists for standard genome sequencing and annotation.</title>
        <authorList>
            <consortium name="The Broad Institute Genomics Platform"/>
            <consortium name="The Broad Institute Genome Sequencing Center for Infectious Disease"/>
            <person name="Wu L."/>
            <person name="Ma J."/>
        </authorList>
    </citation>
    <scope>NUCLEOTIDE SEQUENCE [LARGE SCALE GENOMIC DNA]</scope>
    <source>
        <strain evidence="3">TISTR 1906</strain>
    </source>
</reference>
<gene>
    <name evidence="2" type="ORF">ACFSW6_00790</name>
</gene>
<dbReference type="EMBL" id="JBHUMV010000001">
    <property type="protein sequence ID" value="MFD2752608.1"/>
    <property type="molecule type" value="Genomic_DNA"/>
</dbReference>
<dbReference type="SUPFAM" id="SSF81273">
    <property type="entry name" value="H-NS histone-like proteins"/>
    <property type="match status" value="1"/>
</dbReference>
<feature type="domain" description="DNA-binding protein H-NS-like C-terminal" evidence="1">
    <location>
        <begin position="52"/>
        <end position="91"/>
    </location>
</feature>
<name>A0ABW5UHZ3_9BURK</name>
<proteinExistence type="predicted"/>
<comment type="caution">
    <text evidence="2">The sequence shown here is derived from an EMBL/GenBank/DDBJ whole genome shotgun (WGS) entry which is preliminary data.</text>
</comment>
<dbReference type="SMART" id="SM00528">
    <property type="entry name" value="HNS"/>
    <property type="match status" value="1"/>
</dbReference>
<dbReference type="RefSeq" id="WP_066474068.1">
    <property type="nucleotide sequence ID" value="NZ_BCNT01000003.1"/>
</dbReference>
<dbReference type="InterPro" id="IPR027444">
    <property type="entry name" value="H-NS_C_dom"/>
</dbReference>
<accession>A0ABW5UHZ3</accession>
<keyword evidence="3" id="KW-1185">Reference proteome</keyword>
<evidence type="ECO:0000313" key="3">
    <source>
        <dbReference type="Proteomes" id="UP001597463"/>
    </source>
</evidence>
<organism evidence="2 3">
    <name type="scientific">Comamonas terrae</name>
    <dbReference type="NCBI Taxonomy" id="673548"/>
    <lineage>
        <taxon>Bacteria</taxon>
        <taxon>Pseudomonadati</taxon>
        <taxon>Pseudomonadota</taxon>
        <taxon>Betaproteobacteria</taxon>
        <taxon>Burkholderiales</taxon>
        <taxon>Comamonadaceae</taxon>
        <taxon>Comamonas</taxon>
    </lineage>
</organism>
<dbReference type="Gene3D" id="4.10.430.30">
    <property type="match status" value="1"/>
</dbReference>
<evidence type="ECO:0000259" key="1">
    <source>
        <dbReference type="SMART" id="SM00528"/>
    </source>
</evidence>
<dbReference type="Pfam" id="PF00816">
    <property type="entry name" value="Histone_HNS"/>
    <property type="match status" value="1"/>
</dbReference>
<dbReference type="Proteomes" id="UP001597463">
    <property type="component" value="Unassembled WGS sequence"/>
</dbReference>
<protein>
    <submittedName>
        <fullName evidence="2">H-NS family nucleoid-associated regulatory protein</fullName>
    </submittedName>
</protein>
<evidence type="ECO:0000313" key="2">
    <source>
        <dbReference type="EMBL" id="MFD2752608.1"/>
    </source>
</evidence>
<sequence>MPSYQELLAQKNELDKRIEQARHAEAKEALATVKQLISTFGFTAQQVFPWKPEEKKRVEAKYYDPESGATWTGRGKPPKWIEGKNRDLYTIKQTDNPFPVE</sequence>